<sequence length="50" mass="5844">MANWVAHLLGGGFQLPSIRCMEESVQEWAMYKDQYNGKYFRRSCISTINI</sequence>
<evidence type="ECO:0000313" key="1">
    <source>
        <dbReference type="EMBL" id="JAD49697.1"/>
    </source>
</evidence>
<proteinExistence type="predicted"/>
<protein>
    <submittedName>
        <fullName evidence="1">Uncharacterized protein</fullName>
    </submittedName>
</protein>
<dbReference type="AlphaFoldDB" id="A0A0A9ARK3"/>
<reference evidence="1" key="1">
    <citation type="submission" date="2014-09" db="EMBL/GenBank/DDBJ databases">
        <authorList>
            <person name="Magalhaes I.L.F."/>
            <person name="Oliveira U."/>
            <person name="Santos F.R."/>
            <person name="Vidigal T.H.D.A."/>
            <person name="Brescovit A.D."/>
            <person name="Santos A.J."/>
        </authorList>
    </citation>
    <scope>NUCLEOTIDE SEQUENCE</scope>
    <source>
        <tissue evidence="1">Shoot tissue taken approximately 20 cm above the soil surface</tissue>
    </source>
</reference>
<accession>A0A0A9ARK3</accession>
<name>A0A0A9ARK3_ARUDO</name>
<reference evidence="1" key="2">
    <citation type="journal article" date="2015" name="Data Brief">
        <title>Shoot transcriptome of the giant reed, Arundo donax.</title>
        <authorList>
            <person name="Barrero R.A."/>
            <person name="Guerrero F.D."/>
            <person name="Moolhuijzen P."/>
            <person name="Goolsby J.A."/>
            <person name="Tidwell J."/>
            <person name="Bellgard S.E."/>
            <person name="Bellgard M.I."/>
        </authorList>
    </citation>
    <scope>NUCLEOTIDE SEQUENCE</scope>
    <source>
        <tissue evidence="1">Shoot tissue taken approximately 20 cm above the soil surface</tissue>
    </source>
</reference>
<organism evidence="1">
    <name type="scientific">Arundo donax</name>
    <name type="common">Giant reed</name>
    <name type="synonym">Donax arundinaceus</name>
    <dbReference type="NCBI Taxonomy" id="35708"/>
    <lineage>
        <taxon>Eukaryota</taxon>
        <taxon>Viridiplantae</taxon>
        <taxon>Streptophyta</taxon>
        <taxon>Embryophyta</taxon>
        <taxon>Tracheophyta</taxon>
        <taxon>Spermatophyta</taxon>
        <taxon>Magnoliopsida</taxon>
        <taxon>Liliopsida</taxon>
        <taxon>Poales</taxon>
        <taxon>Poaceae</taxon>
        <taxon>PACMAD clade</taxon>
        <taxon>Arundinoideae</taxon>
        <taxon>Arundineae</taxon>
        <taxon>Arundo</taxon>
    </lineage>
</organism>
<dbReference type="EMBL" id="GBRH01248198">
    <property type="protein sequence ID" value="JAD49697.1"/>
    <property type="molecule type" value="Transcribed_RNA"/>
</dbReference>